<dbReference type="EMBL" id="LN515532">
    <property type="protein sequence ID" value="CEA15044.1"/>
    <property type="molecule type" value="Genomic_DNA"/>
</dbReference>
<evidence type="ECO:0000313" key="2">
    <source>
        <dbReference type="Proteomes" id="UP000032417"/>
    </source>
</evidence>
<dbReference type="Pfam" id="PF14066">
    <property type="entry name" value="DUF4256"/>
    <property type="match status" value="1"/>
</dbReference>
<dbReference type="Proteomes" id="UP000032417">
    <property type="component" value="Chromosome 1"/>
</dbReference>
<dbReference type="InterPro" id="IPR025352">
    <property type="entry name" value="DUF4256"/>
</dbReference>
<keyword evidence="2" id="KW-1185">Reference proteome</keyword>
<evidence type="ECO:0000313" key="1">
    <source>
        <dbReference type="EMBL" id="CEA15044.1"/>
    </source>
</evidence>
<dbReference type="STRING" id="1562970.ING2E5B_0275"/>
<gene>
    <name evidence="1" type="ORF">ING2E5B_0275</name>
</gene>
<dbReference type="OrthoDB" id="8442276at2"/>
<reference evidence="1 2" key="1">
    <citation type="submission" date="2014-08" db="EMBL/GenBank/DDBJ databases">
        <authorList>
            <person name="Wibberg D."/>
        </authorList>
    </citation>
    <scope>NUCLEOTIDE SEQUENCE [LARGE SCALE GENOMIC DNA]</scope>
    <source>
        <strain evidence="2">ING2-E5B</strain>
    </source>
</reference>
<dbReference type="HOGENOM" id="CLU_124273_0_0_10"/>
<sequence length="186" mass="21331">MSNSNPSQTNYTELLQTLEKRFEKNINRHPDLKWEEVQKKLEKSPTKLQTLSLMEETGGEPDVIGYDPKTKEYIFCDCSTESPKGRRSLCYDEAALKSRKEYKPKGSALGMAEEMGVEMLNEEQYKKLQELGDFDNKTSSWVTAPDSVRNRGGGLFGDKRYGRTFIYHNGAESYYASRGFRAIIRV</sequence>
<evidence type="ECO:0008006" key="3">
    <source>
        <dbReference type="Google" id="ProtNLM"/>
    </source>
</evidence>
<dbReference type="PATRIC" id="fig|1562970.3.peg.271"/>
<dbReference type="AlphaFoldDB" id="A0A098BWL0"/>
<protein>
    <recommendedName>
        <fullName evidence="3">PF14066 family protein</fullName>
    </recommendedName>
</protein>
<name>A0A098BWL0_9BACT</name>
<dbReference type="KEGG" id="pbt:ING2E5B_0275"/>
<accession>A0A098BWL0</accession>
<proteinExistence type="predicted"/>
<organism evidence="1 2">
    <name type="scientific">Fermentimonas caenicola</name>
    <dbReference type="NCBI Taxonomy" id="1562970"/>
    <lineage>
        <taxon>Bacteria</taxon>
        <taxon>Pseudomonadati</taxon>
        <taxon>Bacteroidota</taxon>
        <taxon>Bacteroidia</taxon>
        <taxon>Bacteroidales</taxon>
        <taxon>Dysgonomonadaceae</taxon>
        <taxon>Fermentimonas</taxon>
    </lineage>
</organism>